<accession>A0A401IC62</accession>
<dbReference type="EMBL" id="BDQK01000001">
    <property type="protein sequence ID" value="GBF78814.1"/>
    <property type="molecule type" value="Genomic_DNA"/>
</dbReference>
<evidence type="ECO:0000313" key="3">
    <source>
        <dbReference type="EMBL" id="GBF78814.1"/>
    </source>
</evidence>
<evidence type="ECO:0000256" key="1">
    <source>
        <dbReference type="SAM" id="MobiDB-lite"/>
    </source>
</evidence>
<name>A0A401IC62_APHSA</name>
<feature type="region of interest" description="Disordered" evidence="1">
    <location>
        <begin position="96"/>
        <end position="123"/>
    </location>
</feature>
<reference evidence="4" key="1">
    <citation type="submission" date="2017-05" db="EMBL/GenBank/DDBJ databases">
        <title>Physiological properties and genetic analysis related to exopolysaccharide production of fresh-water unicellular cyanobacterium Aphanothece sacrum, Suizenji Nori, that has been cultured as a food source in Japan.</title>
        <authorList>
            <person name="Kanesaki Y."/>
            <person name="Yoshikawa S."/>
            <person name="Ohki K."/>
        </authorList>
    </citation>
    <scope>NUCLEOTIDE SEQUENCE [LARGE SCALE GENOMIC DNA]</scope>
    <source>
        <strain evidence="4">FPU1</strain>
    </source>
</reference>
<dbReference type="InterPro" id="IPR036390">
    <property type="entry name" value="WH_DNA-bd_sf"/>
</dbReference>
<dbReference type="RefSeq" id="WP_124969853.1">
    <property type="nucleotide sequence ID" value="NZ_BDQK01000001.1"/>
</dbReference>
<dbReference type="AlphaFoldDB" id="A0A401IC62"/>
<dbReference type="SUPFAM" id="SSF46785">
    <property type="entry name" value="Winged helix' DNA-binding domain"/>
    <property type="match status" value="1"/>
</dbReference>
<gene>
    <name evidence="3" type="ORF">AsFPU1_0204</name>
</gene>
<dbReference type="OrthoDB" id="428531at2"/>
<evidence type="ECO:0000313" key="4">
    <source>
        <dbReference type="Proteomes" id="UP000287247"/>
    </source>
</evidence>
<feature type="domain" description="Transcriptional regulator HTH-type FeoC" evidence="2">
    <location>
        <begin position="29"/>
        <end position="71"/>
    </location>
</feature>
<proteinExistence type="predicted"/>
<keyword evidence="4" id="KW-1185">Reference proteome</keyword>
<dbReference type="Proteomes" id="UP000287247">
    <property type="component" value="Unassembled WGS sequence"/>
</dbReference>
<organism evidence="3 4">
    <name type="scientific">Aphanothece sacrum FPU1</name>
    <dbReference type="NCBI Taxonomy" id="1920663"/>
    <lineage>
        <taxon>Bacteria</taxon>
        <taxon>Bacillati</taxon>
        <taxon>Cyanobacteriota</taxon>
        <taxon>Cyanophyceae</taxon>
        <taxon>Oscillatoriophycideae</taxon>
        <taxon>Chroococcales</taxon>
        <taxon>Aphanothecaceae</taxon>
        <taxon>Aphanothece</taxon>
    </lineage>
</organism>
<protein>
    <recommendedName>
        <fullName evidence="2">Transcriptional regulator HTH-type FeoC domain-containing protein</fullName>
    </recommendedName>
</protein>
<evidence type="ECO:0000259" key="2">
    <source>
        <dbReference type="Pfam" id="PF09012"/>
    </source>
</evidence>
<dbReference type="Pfam" id="PF09012">
    <property type="entry name" value="FeoC"/>
    <property type="match status" value="1"/>
</dbReference>
<dbReference type="InterPro" id="IPR015102">
    <property type="entry name" value="Tscrpt_reg_HTH_FeoC"/>
</dbReference>
<sequence>MNQFSSNESSKSSGLSFRDLQKLPETQQQLINWIRRQNQANLLDIAIHLCQDEDTALQMLTPLIEKGFLEEIIENNERYYRVTYPPKRGQPLFKKLMDKKKASATSQEEKPEDENPLTMDNGQ</sequence>
<comment type="caution">
    <text evidence="3">The sequence shown here is derived from an EMBL/GenBank/DDBJ whole genome shotgun (WGS) entry which is preliminary data.</text>
</comment>